<evidence type="ECO:0000313" key="2">
    <source>
        <dbReference type="EMBL" id="AXQ68335.1"/>
    </source>
</evidence>
<dbReference type="EMBL" id="MH588544">
    <property type="protein sequence ID" value="AXQ68335.1"/>
    <property type="molecule type" value="Genomic_DNA"/>
</dbReference>
<dbReference type="Proteomes" id="UP000258997">
    <property type="component" value="Segment"/>
</dbReference>
<reference evidence="2 3" key="1">
    <citation type="submission" date="2018-07" db="EMBL/GenBank/DDBJ databases">
        <title>Giant CbK-like Caulobacter bacteriophages have genetically divergent genomes.</title>
        <authorList>
            <person name="Wilson K.M."/>
            <person name="Ely B."/>
        </authorList>
    </citation>
    <scope>NUCLEOTIDE SEQUENCE [LARGE SCALE GENOMIC DNA]</scope>
</reference>
<protein>
    <submittedName>
        <fullName evidence="2">Uncharacterized protein</fullName>
    </submittedName>
</protein>
<keyword evidence="3" id="KW-1185">Reference proteome</keyword>
<proteinExistence type="predicted"/>
<evidence type="ECO:0000313" key="3">
    <source>
        <dbReference type="Proteomes" id="UP000258997"/>
    </source>
</evidence>
<name>A0A385EBH7_9CAUD</name>
<feature type="region of interest" description="Disordered" evidence="1">
    <location>
        <begin position="1"/>
        <end position="39"/>
    </location>
</feature>
<gene>
    <name evidence="2" type="ORF">CcrBL10_gp131</name>
</gene>
<sequence>MVREDDMPDPRPEDHDGGRRNKIHDLIVGDPREDPRYNRKLSNRDKTAFLCGVLRHPPQAFDLDLPFPVEDWVASDDNSLIVAGLYLSDLRLQFYDALEVKPEDEHGFVRQGEAEFWHHAFNVMVERRSHGVLVSDGRVLN</sequence>
<accession>A0A385EBH7</accession>
<organism evidence="2 3">
    <name type="scientific">Caulobacter phage CcrBL10</name>
    <dbReference type="NCBI Taxonomy" id="2283269"/>
    <lineage>
        <taxon>Viruses</taxon>
        <taxon>Duplodnaviria</taxon>
        <taxon>Heunggongvirae</taxon>
        <taxon>Uroviricota</taxon>
        <taxon>Caudoviricetes</taxon>
        <taxon>Jeanschmidtviridae</taxon>
        <taxon>Poindextervirus</taxon>
        <taxon>Poindextervirus BL10</taxon>
    </lineage>
</organism>
<evidence type="ECO:0000256" key="1">
    <source>
        <dbReference type="SAM" id="MobiDB-lite"/>
    </source>
</evidence>